<gene>
    <name evidence="2" type="ORF">UO65_6453</name>
</gene>
<dbReference type="AlphaFoldDB" id="W7IW60"/>
<dbReference type="eggNOG" id="ENOG502ZAPJ">
    <property type="taxonomic scope" value="Bacteria"/>
</dbReference>
<evidence type="ECO:0000256" key="1">
    <source>
        <dbReference type="SAM" id="MobiDB-lite"/>
    </source>
</evidence>
<comment type="caution">
    <text evidence="2">The sequence shown here is derived from an EMBL/GenBank/DDBJ whole genome shotgun (WGS) entry which is preliminary data.</text>
</comment>
<feature type="compositionally biased region" description="Basic and acidic residues" evidence="1">
    <location>
        <begin position="320"/>
        <end position="332"/>
    </location>
</feature>
<dbReference type="PATRIC" id="fig|909613.9.peg.6448"/>
<reference evidence="2 3" key="1">
    <citation type="journal article" date="2014" name="Genome Announc.">
        <title>Draft Genome Sequence of the Antitrypanosomally Active Sponge-Associated Bacterium Actinokineospora sp. Strain EG49.</title>
        <authorList>
            <person name="Harjes J."/>
            <person name="Ryu T."/>
            <person name="Abdelmohsen U.R."/>
            <person name="Moitinho-Silva L."/>
            <person name="Horn H."/>
            <person name="Ravasi T."/>
            <person name="Hentschel U."/>
        </authorList>
    </citation>
    <scope>NUCLEOTIDE SEQUENCE [LARGE SCALE GENOMIC DNA]</scope>
    <source>
        <strain evidence="2 3">EG49</strain>
    </source>
</reference>
<accession>W7IW60</accession>
<evidence type="ECO:0000313" key="2">
    <source>
        <dbReference type="EMBL" id="EWC58244.1"/>
    </source>
</evidence>
<organism evidence="2 3">
    <name type="scientific">Actinokineospora spheciospongiae</name>
    <dbReference type="NCBI Taxonomy" id="909613"/>
    <lineage>
        <taxon>Bacteria</taxon>
        <taxon>Bacillati</taxon>
        <taxon>Actinomycetota</taxon>
        <taxon>Actinomycetes</taxon>
        <taxon>Pseudonocardiales</taxon>
        <taxon>Pseudonocardiaceae</taxon>
        <taxon>Actinokineospora</taxon>
    </lineage>
</organism>
<dbReference type="Proteomes" id="UP000019277">
    <property type="component" value="Unassembled WGS sequence"/>
</dbReference>
<feature type="compositionally biased region" description="Basic and acidic residues" evidence="1">
    <location>
        <begin position="380"/>
        <end position="392"/>
    </location>
</feature>
<sequence>MVRAEVLRAAHTARVAGLHRAAAGGLRIAASLAAGRAGDSAFDREVLAADLVDLMLVCHDLRTGHGDPAELRGTARREYRPIGSLRLYGLCTEAVVAATGYGGVVTHLVDQGGTLWTIPAITPGGAERVPAAANGPVAVGESGLTHRGLGRAGLLLSGGTASADRRLGAGKAVRAVAAAGAAWDAPPLADLWAQPLADQVTRAFAADTRPDAHRPAGADLLFLDATVLGAAAGALRVSTGDAHIDLVADGGRSLDNLRVLAGAAGLRLRVVARLLPDRPATALAIAVSGDPEHLSLPADHHGRVDLGLDHLQRSHVVPTEPRDLPTHPESTHHTSTGSEAAPCASTDPEHARRTSTEPGQTHRTPTDFELSHSSPANPEQAHRSPADPESTRRMVTHRTPAPLRPLELLLHRIALGGRAVAATSTAAREIAALTGNGLTTTASLLADIAATARDRERDAFGRVVRDTGDAFPLAWLRGGLHLREVNRALARRAWLAATTPPT</sequence>
<feature type="region of interest" description="Disordered" evidence="1">
    <location>
        <begin position="318"/>
        <end position="400"/>
    </location>
</feature>
<dbReference type="EMBL" id="AYXG01000245">
    <property type="protein sequence ID" value="EWC58244.1"/>
    <property type="molecule type" value="Genomic_DNA"/>
</dbReference>
<name>W7IW60_9PSEU</name>
<keyword evidence="3" id="KW-1185">Reference proteome</keyword>
<proteinExistence type="predicted"/>
<evidence type="ECO:0000313" key="3">
    <source>
        <dbReference type="Proteomes" id="UP000019277"/>
    </source>
</evidence>
<protein>
    <submittedName>
        <fullName evidence="2">Uncharacterized protein</fullName>
    </submittedName>
</protein>